<evidence type="ECO:0000256" key="3">
    <source>
        <dbReference type="ARBA" id="ARBA00022989"/>
    </source>
</evidence>
<organism evidence="8 9">
    <name type="scientific">Plasmodium relictum</name>
    <dbReference type="NCBI Taxonomy" id="85471"/>
    <lineage>
        <taxon>Eukaryota</taxon>
        <taxon>Sar</taxon>
        <taxon>Alveolata</taxon>
        <taxon>Apicomplexa</taxon>
        <taxon>Aconoidasida</taxon>
        <taxon>Haemosporida</taxon>
        <taxon>Plasmodiidae</taxon>
        <taxon>Plasmodium</taxon>
        <taxon>Plasmodium (Haemamoeba)</taxon>
    </lineage>
</organism>
<evidence type="ECO:0000256" key="5">
    <source>
        <dbReference type="ARBA" id="ARBA00025797"/>
    </source>
</evidence>
<keyword evidence="3 6" id="KW-1133">Transmembrane helix</keyword>
<dbReference type="GeneID" id="39737152"/>
<feature type="transmembrane region" description="Helical" evidence="6">
    <location>
        <begin position="221"/>
        <end position="246"/>
    </location>
</feature>
<evidence type="ECO:0000313" key="8">
    <source>
        <dbReference type="EMBL" id="CRH01025.1"/>
    </source>
</evidence>
<dbReference type="GO" id="GO:0000045">
    <property type="term" value="P:autophagosome assembly"/>
    <property type="evidence" value="ECO:0007669"/>
    <property type="project" value="TreeGrafter"/>
</dbReference>
<gene>
    <name evidence="8" type="ORF">PRELSG_1137300</name>
</gene>
<evidence type="ECO:0000259" key="7">
    <source>
        <dbReference type="Pfam" id="PF09335"/>
    </source>
</evidence>
<dbReference type="EMBL" id="LN835306">
    <property type="protein sequence ID" value="CRH01025.1"/>
    <property type="molecule type" value="Genomic_DNA"/>
</dbReference>
<keyword evidence="4 6" id="KW-0472">Membrane</keyword>
<dbReference type="PANTHER" id="PTHR43220">
    <property type="match status" value="1"/>
</dbReference>
<feature type="transmembrane region" description="Helical" evidence="6">
    <location>
        <begin position="29"/>
        <end position="49"/>
    </location>
</feature>
<feature type="transmembrane region" description="Helical" evidence="6">
    <location>
        <begin position="192"/>
        <end position="215"/>
    </location>
</feature>
<dbReference type="InterPro" id="IPR045014">
    <property type="entry name" value="TM41A/B"/>
</dbReference>
<dbReference type="GO" id="GO:0016020">
    <property type="term" value="C:membrane"/>
    <property type="evidence" value="ECO:0007669"/>
    <property type="project" value="UniProtKB-SubCell"/>
</dbReference>
<evidence type="ECO:0000256" key="2">
    <source>
        <dbReference type="ARBA" id="ARBA00022692"/>
    </source>
</evidence>
<feature type="transmembrane region" description="Helical" evidence="6">
    <location>
        <begin position="116"/>
        <end position="134"/>
    </location>
</feature>
<comment type="similarity">
    <text evidence="5">Belongs to the TMEM41 family.</text>
</comment>
<sequence length="284" mass="33089">MKREKKKPAIYGRNISTPKKRSRKVKLHLFYLSVIFVFFILVIAVYIYLMPGLNVESKNRLKILIPKSFKDLKNLSNKEKVKILYDSLVLYKSEHGFVLLILLSLFYIFYQSFPLFLWWMTGTASIITILIGAFYNYLFSILYCSILSTISPVIAYVIFKYYGKTVIEHFFKNSLIKFNAQIKKRVKNKIDLFFYIAILRLTPIFPNALINILGASLSLPILPFFVGTYIGLLPNTVILVSLGQAINRLSSVNMKQQFYVPLIFIILLLLFQKIMRNKYKEISL</sequence>
<dbReference type="VEuPathDB" id="PlasmoDB:PRELSG_1137300"/>
<feature type="domain" description="VTT" evidence="7">
    <location>
        <begin position="125"/>
        <end position="244"/>
    </location>
</feature>
<dbReference type="AlphaFoldDB" id="A0A1J1HBT5"/>
<feature type="transmembrane region" description="Helical" evidence="6">
    <location>
        <begin position="89"/>
        <end position="109"/>
    </location>
</feature>
<name>A0A1J1HBT5_PLARL</name>
<reference evidence="8 9" key="1">
    <citation type="submission" date="2015-04" db="EMBL/GenBank/DDBJ databases">
        <authorList>
            <consortium name="Pathogen Informatics"/>
        </authorList>
    </citation>
    <scope>NUCLEOTIDE SEQUENCE [LARGE SCALE GENOMIC DNA]</scope>
    <source>
        <strain evidence="8 9">SGS1</strain>
    </source>
</reference>
<comment type="subcellular location">
    <subcellularLocation>
        <location evidence="1">Membrane</location>
        <topology evidence="1">Multi-pass membrane protein</topology>
    </subcellularLocation>
</comment>
<evidence type="ECO:0000313" key="9">
    <source>
        <dbReference type="Proteomes" id="UP000220158"/>
    </source>
</evidence>
<dbReference type="OMA" id="WWMTGTG"/>
<feature type="transmembrane region" description="Helical" evidence="6">
    <location>
        <begin position="140"/>
        <end position="159"/>
    </location>
</feature>
<evidence type="ECO:0000256" key="4">
    <source>
        <dbReference type="ARBA" id="ARBA00023136"/>
    </source>
</evidence>
<dbReference type="RefSeq" id="XP_028534026.1">
    <property type="nucleotide sequence ID" value="XM_028677659.1"/>
</dbReference>
<evidence type="ECO:0000256" key="6">
    <source>
        <dbReference type="SAM" id="Phobius"/>
    </source>
</evidence>
<feature type="transmembrane region" description="Helical" evidence="6">
    <location>
        <begin position="258"/>
        <end position="275"/>
    </location>
</feature>
<accession>A0A1J1HBT5</accession>
<dbReference type="InterPro" id="IPR032816">
    <property type="entry name" value="VTT_dom"/>
</dbReference>
<keyword evidence="9" id="KW-1185">Reference proteome</keyword>
<proteinExistence type="inferred from homology"/>
<evidence type="ECO:0000256" key="1">
    <source>
        <dbReference type="ARBA" id="ARBA00004141"/>
    </source>
</evidence>
<dbReference type="Pfam" id="PF09335">
    <property type="entry name" value="VTT_dom"/>
    <property type="match status" value="1"/>
</dbReference>
<protein>
    <submittedName>
        <fullName evidence="8">SNARE associated Golgi protein, putative</fullName>
    </submittedName>
</protein>
<dbReference type="PANTHER" id="PTHR43220:SF18">
    <property type="entry name" value="TRANSMEMBRANE PROTEIN 41B"/>
    <property type="match status" value="1"/>
</dbReference>
<dbReference type="OrthoDB" id="3364966at2759"/>
<dbReference type="KEGG" id="prel:PRELSG_1137300"/>
<keyword evidence="2 6" id="KW-0812">Transmembrane</keyword>
<dbReference type="Proteomes" id="UP000220158">
    <property type="component" value="Chromosome 11"/>
</dbReference>